<protein>
    <submittedName>
        <fullName evidence="1">Uncharacterized protein</fullName>
    </submittedName>
</protein>
<dbReference type="Proteomes" id="UP001371456">
    <property type="component" value="Unassembled WGS sequence"/>
</dbReference>
<dbReference type="EMBL" id="JBANQN010000003">
    <property type="protein sequence ID" value="KAK6794167.1"/>
    <property type="molecule type" value="Genomic_DNA"/>
</dbReference>
<sequence length="46" mass="5414">MARFHDKQENNIYYNAGAKQVSHYYTGIQAYGRMGKYCIQNCKVHL</sequence>
<name>A0AAN8U1N6_SOLBU</name>
<evidence type="ECO:0000313" key="1">
    <source>
        <dbReference type="EMBL" id="KAK6794167.1"/>
    </source>
</evidence>
<evidence type="ECO:0000313" key="2">
    <source>
        <dbReference type="Proteomes" id="UP001371456"/>
    </source>
</evidence>
<keyword evidence="2" id="KW-1185">Reference proteome</keyword>
<accession>A0AAN8U1N6</accession>
<organism evidence="1 2">
    <name type="scientific">Solanum bulbocastanum</name>
    <name type="common">Wild potato</name>
    <dbReference type="NCBI Taxonomy" id="147425"/>
    <lineage>
        <taxon>Eukaryota</taxon>
        <taxon>Viridiplantae</taxon>
        <taxon>Streptophyta</taxon>
        <taxon>Embryophyta</taxon>
        <taxon>Tracheophyta</taxon>
        <taxon>Spermatophyta</taxon>
        <taxon>Magnoliopsida</taxon>
        <taxon>eudicotyledons</taxon>
        <taxon>Gunneridae</taxon>
        <taxon>Pentapetalae</taxon>
        <taxon>asterids</taxon>
        <taxon>lamiids</taxon>
        <taxon>Solanales</taxon>
        <taxon>Solanaceae</taxon>
        <taxon>Solanoideae</taxon>
        <taxon>Solaneae</taxon>
        <taxon>Solanum</taxon>
    </lineage>
</organism>
<dbReference type="AlphaFoldDB" id="A0AAN8U1N6"/>
<comment type="caution">
    <text evidence="1">The sequence shown here is derived from an EMBL/GenBank/DDBJ whole genome shotgun (WGS) entry which is preliminary data.</text>
</comment>
<gene>
    <name evidence="1" type="ORF">RDI58_007620</name>
</gene>
<proteinExistence type="predicted"/>
<reference evidence="1 2" key="1">
    <citation type="submission" date="2024-02" db="EMBL/GenBank/DDBJ databases">
        <title>de novo genome assembly of Solanum bulbocastanum strain 11H21.</title>
        <authorList>
            <person name="Hosaka A.J."/>
        </authorList>
    </citation>
    <scope>NUCLEOTIDE SEQUENCE [LARGE SCALE GENOMIC DNA]</scope>
    <source>
        <tissue evidence="1">Young leaves</tissue>
    </source>
</reference>